<evidence type="ECO:0000313" key="2">
    <source>
        <dbReference type="Proteomes" id="UP000015103"/>
    </source>
</evidence>
<dbReference type="InParanoid" id="T1IFA3"/>
<keyword evidence="2" id="KW-1185">Reference proteome</keyword>
<sequence length="358" mass="41638">MAMSGKKFDMSQIKPEAFCGKVKQAKKLAELEKKLEDMKIAFVKDGIKTHKRFLAKKNRRIQAITKDLMQSKPDSINQLLSKDPEVHSACKGKATNELIETIEGLLFKKRKRLDKLNFKLNKLKEEYYLVQIDLKKTNEPKKPSKDDKLIKACQDAEVDLQNLKTEKETALIVLNAYKKLLDVLHRDSQCFDTIISRYKAYVLLRAEFAFYILKLLKWAIFDSKTLEESSKVSAYLRWEVISKQISTFDSIKAKFSRIRSKVPKPPKSAVYVNGQKVPRKGSSKEIVQKLKKQSRVLNISEPASFSMNVEQFDLFKEQAEQFQQYSTLLESIRNKWEDYFQEIRDACRVSKDSEILSR</sequence>
<organism evidence="1 2">
    <name type="scientific">Rhodnius prolixus</name>
    <name type="common">Triatomid bug</name>
    <dbReference type="NCBI Taxonomy" id="13249"/>
    <lineage>
        <taxon>Eukaryota</taxon>
        <taxon>Metazoa</taxon>
        <taxon>Ecdysozoa</taxon>
        <taxon>Arthropoda</taxon>
        <taxon>Hexapoda</taxon>
        <taxon>Insecta</taxon>
        <taxon>Pterygota</taxon>
        <taxon>Neoptera</taxon>
        <taxon>Paraneoptera</taxon>
        <taxon>Hemiptera</taxon>
        <taxon>Heteroptera</taxon>
        <taxon>Panheteroptera</taxon>
        <taxon>Cimicomorpha</taxon>
        <taxon>Reduviidae</taxon>
        <taxon>Triatominae</taxon>
        <taxon>Rhodnius</taxon>
    </lineage>
</organism>
<protein>
    <submittedName>
        <fullName evidence="1">Uncharacterized protein</fullName>
    </submittedName>
</protein>
<name>T1IFA3_RHOPR</name>
<dbReference type="EMBL" id="ACPB03000968">
    <property type="status" value="NOT_ANNOTATED_CDS"/>
    <property type="molecule type" value="Genomic_DNA"/>
</dbReference>
<evidence type="ECO:0000313" key="1">
    <source>
        <dbReference type="EnsemblMetazoa" id="RPRC014972-PA"/>
    </source>
</evidence>
<accession>T1IFA3</accession>
<dbReference type="Proteomes" id="UP000015103">
    <property type="component" value="Unassembled WGS sequence"/>
</dbReference>
<dbReference type="HOGENOM" id="CLU_774599_0_0_1"/>
<reference evidence="1" key="1">
    <citation type="submission" date="2015-05" db="UniProtKB">
        <authorList>
            <consortium name="EnsemblMetazoa"/>
        </authorList>
    </citation>
    <scope>IDENTIFICATION</scope>
</reference>
<dbReference type="AlphaFoldDB" id="T1IFA3"/>
<dbReference type="VEuPathDB" id="VectorBase:RPRC014972"/>
<proteinExistence type="predicted"/>
<dbReference type="EnsemblMetazoa" id="RPRC014972-RA">
    <property type="protein sequence ID" value="RPRC014972-PA"/>
    <property type="gene ID" value="RPRC014972"/>
</dbReference>